<sequence>MRSASTVPCSTSSPDVTASRDVEYLEVGDLLAAARALLRAEPVVRDWGALDSAVHRPRASMFGEEAYPSLDLKAAALMLSVVQNHALVDGNKRLGLVAVVVFYGMNGVVLRAPHVDVYELTMSIADGSTQDVAHVAESLALWHT</sequence>
<dbReference type="PANTHER" id="PTHR39426">
    <property type="entry name" value="HOMOLOGY TO DEATH-ON-CURING PROTEIN OF PHAGE P1"/>
    <property type="match status" value="1"/>
</dbReference>
<dbReference type="PANTHER" id="PTHR39426:SF1">
    <property type="entry name" value="HOMOLOGY TO DEATH-ON-CURING PROTEIN OF PHAGE P1"/>
    <property type="match status" value="1"/>
</dbReference>
<dbReference type="AlphaFoldDB" id="A0A1Y0HY74"/>
<dbReference type="NCBIfam" id="TIGR01550">
    <property type="entry name" value="DOC_P1"/>
    <property type="match status" value="1"/>
</dbReference>
<evidence type="ECO:0000259" key="1">
    <source>
        <dbReference type="PROSITE" id="PS51459"/>
    </source>
</evidence>
<evidence type="ECO:0000313" key="3">
    <source>
        <dbReference type="Proteomes" id="UP000196228"/>
    </source>
</evidence>
<dbReference type="GO" id="GO:0016301">
    <property type="term" value="F:kinase activity"/>
    <property type="evidence" value="ECO:0007669"/>
    <property type="project" value="InterPro"/>
</dbReference>
<organism evidence="2 3">
    <name type="scientific">Cellulosimicrobium cellulans</name>
    <name type="common">Arthrobacter luteus</name>
    <dbReference type="NCBI Taxonomy" id="1710"/>
    <lineage>
        <taxon>Bacteria</taxon>
        <taxon>Bacillati</taxon>
        <taxon>Actinomycetota</taxon>
        <taxon>Actinomycetes</taxon>
        <taxon>Micrococcales</taxon>
        <taxon>Promicromonosporaceae</taxon>
        <taxon>Cellulosimicrobium</taxon>
    </lineage>
</organism>
<protein>
    <recommendedName>
        <fullName evidence="1">Fido domain-containing protein</fullName>
    </recommendedName>
</protein>
<dbReference type="KEGG" id="cceu:CBR64_17575"/>
<dbReference type="OrthoDB" id="9802752at2"/>
<accession>A0A1Y0HY74</accession>
<dbReference type="Proteomes" id="UP000196228">
    <property type="component" value="Chromosome"/>
</dbReference>
<dbReference type="Gene3D" id="1.20.120.1870">
    <property type="entry name" value="Fic/DOC protein, Fido domain"/>
    <property type="match status" value="1"/>
</dbReference>
<name>A0A1Y0HY74_CELCE</name>
<evidence type="ECO:0000313" key="2">
    <source>
        <dbReference type="EMBL" id="ARU52979.1"/>
    </source>
</evidence>
<reference evidence="2 3" key="1">
    <citation type="submission" date="2017-05" db="EMBL/GenBank/DDBJ databases">
        <authorList>
            <person name="Song R."/>
            <person name="Chenine A.L."/>
            <person name="Ruprecht R.M."/>
        </authorList>
    </citation>
    <scope>NUCLEOTIDE SEQUENCE [LARGE SCALE GENOMIC DNA]</scope>
    <source>
        <strain evidence="2 3">PSBB019</strain>
    </source>
</reference>
<dbReference type="PROSITE" id="PS51459">
    <property type="entry name" value="FIDO"/>
    <property type="match status" value="1"/>
</dbReference>
<proteinExistence type="predicted"/>
<dbReference type="InterPro" id="IPR006440">
    <property type="entry name" value="Doc"/>
</dbReference>
<dbReference type="Pfam" id="PF02661">
    <property type="entry name" value="Fic"/>
    <property type="match status" value="1"/>
</dbReference>
<dbReference type="InterPro" id="IPR003812">
    <property type="entry name" value="Fido"/>
</dbReference>
<gene>
    <name evidence="2" type="ORF">CBR64_17575</name>
</gene>
<dbReference type="InterPro" id="IPR053737">
    <property type="entry name" value="Type_II_TA_Toxin"/>
</dbReference>
<feature type="domain" description="Fido" evidence="1">
    <location>
        <begin position="25"/>
        <end position="144"/>
    </location>
</feature>
<dbReference type="EMBL" id="CP021383">
    <property type="protein sequence ID" value="ARU52979.1"/>
    <property type="molecule type" value="Genomic_DNA"/>
</dbReference>